<dbReference type="InterPro" id="IPR036777">
    <property type="entry name" value="Channel_Tsx-like_sf"/>
</dbReference>
<dbReference type="Proteomes" id="UP001301869">
    <property type="component" value="Chromosome"/>
</dbReference>
<feature type="signal peptide" evidence="1">
    <location>
        <begin position="1"/>
        <end position="21"/>
    </location>
</feature>
<dbReference type="RefSeq" id="WP_311883453.1">
    <property type="nucleotide sequence ID" value="NZ_CP119391.1"/>
</dbReference>
<organism evidence="2 3">
    <name type="scientific">Halomonas piscis</name>
    <dbReference type="NCBI Taxonomy" id="3031727"/>
    <lineage>
        <taxon>Bacteria</taxon>
        <taxon>Pseudomonadati</taxon>
        <taxon>Pseudomonadota</taxon>
        <taxon>Gammaproteobacteria</taxon>
        <taxon>Oceanospirillales</taxon>
        <taxon>Halomonadaceae</taxon>
        <taxon>Halomonas</taxon>
    </lineage>
</organism>
<gene>
    <name evidence="2" type="ORF">P1P91_14240</name>
</gene>
<keyword evidence="1" id="KW-0732">Signal</keyword>
<accession>A0ABY9YYM4</accession>
<evidence type="ECO:0000313" key="3">
    <source>
        <dbReference type="Proteomes" id="UP001301869"/>
    </source>
</evidence>
<feature type="chain" id="PRO_5045898587" description="Nucleoside-specific outer membrane channel protein Tsx" evidence="1">
    <location>
        <begin position="22"/>
        <end position="306"/>
    </location>
</feature>
<sequence>MFSTKHSVAALVGATTLAACAFTQAQAATWSDSFIGYRYGTDFTEPGPGPQKDGDKHIEKHILQFNYVGGHSLGQHLFNLDLLQSDSNDPTSGGDTGATEAYVMYRNQLHYGKLFGDELAFGPVKDVALTGGVDLNTKNTEFAPRKRQLLAGPTLKFDVPEGFLDLSFFYSHEWNHANFIGPREFDDYYQVNLAWGLPFEAGAVPMKFQGFFNYNGAKGKGGGSEHTKPERLSRPSLMMDVGKLAWGEENRLWAGVGYEFWRNKFGNKGVDTDAPRSTSNGTCKQTLTLSEAALHSQARPVCRSTS</sequence>
<keyword evidence="3" id="KW-1185">Reference proteome</keyword>
<dbReference type="PROSITE" id="PS51257">
    <property type="entry name" value="PROKAR_LIPOPROTEIN"/>
    <property type="match status" value="1"/>
</dbReference>
<reference evidence="2 3" key="1">
    <citation type="submission" date="2023-03" db="EMBL/GenBank/DDBJ databases">
        <title>Halomonas sp. nov., isolated from Korean tranditional fermented seafood 'Jeotgal'.</title>
        <authorList>
            <person name="Kim B."/>
            <person name="Shin N.-R."/>
        </authorList>
    </citation>
    <scope>NUCLEOTIDE SEQUENCE [LARGE SCALE GENOMIC DNA]</scope>
    <source>
        <strain evidence="2 3">SG2L-4</strain>
    </source>
</reference>
<evidence type="ECO:0008006" key="4">
    <source>
        <dbReference type="Google" id="ProtNLM"/>
    </source>
</evidence>
<evidence type="ECO:0000313" key="2">
    <source>
        <dbReference type="EMBL" id="WNK19965.1"/>
    </source>
</evidence>
<dbReference type="EMBL" id="CP119391">
    <property type="protein sequence ID" value="WNK19965.1"/>
    <property type="molecule type" value="Genomic_DNA"/>
</dbReference>
<dbReference type="SUPFAM" id="SSF111364">
    <property type="entry name" value="Tsx-like channel"/>
    <property type="match status" value="1"/>
</dbReference>
<name>A0ABY9YYM4_9GAMM</name>
<protein>
    <recommendedName>
        <fullName evidence="4">Nucleoside-specific outer membrane channel protein Tsx</fullName>
    </recommendedName>
</protein>
<dbReference type="Gene3D" id="2.40.230.20">
    <property type="entry name" value="Nucleoside-specific channel-forming protein, Tsx-like"/>
    <property type="match status" value="1"/>
</dbReference>
<evidence type="ECO:0000256" key="1">
    <source>
        <dbReference type="SAM" id="SignalP"/>
    </source>
</evidence>
<proteinExistence type="predicted"/>